<accession>X1S5J5</accession>
<reference evidence="1" key="1">
    <citation type="journal article" date="2014" name="Front. Microbiol.">
        <title>High frequency of phylogenetically diverse reductive dehalogenase-homologous genes in deep subseafloor sedimentary metagenomes.</title>
        <authorList>
            <person name="Kawai M."/>
            <person name="Futagami T."/>
            <person name="Toyoda A."/>
            <person name="Takaki Y."/>
            <person name="Nishi S."/>
            <person name="Hori S."/>
            <person name="Arai W."/>
            <person name="Tsubouchi T."/>
            <person name="Morono Y."/>
            <person name="Uchiyama I."/>
            <person name="Ito T."/>
            <person name="Fujiyama A."/>
            <person name="Inagaki F."/>
            <person name="Takami H."/>
        </authorList>
    </citation>
    <scope>NUCLEOTIDE SEQUENCE</scope>
    <source>
        <strain evidence="1">Expedition CK06-06</strain>
    </source>
</reference>
<dbReference type="AlphaFoldDB" id="X1S5J5"/>
<feature type="non-terminal residue" evidence="1">
    <location>
        <position position="1"/>
    </location>
</feature>
<evidence type="ECO:0000313" key="1">
    <source>
        <dbReference type="EMBL" id="GAI70715.1"/>
    </source>
</evidence>
<dbReference type="EMBL" id="BARW01002365">
    <property type="protein sequence ID" value="GAI70715.1"/>
    <property type="molecule type" value="Genomic_DNA"/>
</dbReference>
<protein>
    <submittedName>
        <fullName evidence="1">Uncharacterized protein</fullName>
    </submittedName>
</protein>
<organism evidence="1">
    <name type="scientific">marine sediment metagenome</name>
    <dbReference type="NCBI Taxonomy" id="412755"/>
    <lineage>
        <taxon>unclassified sequences</taxon>
        <taxon>metagenomes</taxon>
        <taxon>ecological metagenomes</taxon>
    </lineage>
</organism>
<comment type="caution">
    <text evidence="1">The sequence shown here is derived from an EMBL/GenBank/DDBJ whole genome shotgun (WGS) entry which is preliminary data.</text>
</comment>
<sequence length="31" mass="3701">SMNKKILGKTALKNDLNWKINFEYSTNFRLI</sequence>
<gene>
    <name evidence="1" type="ORF">S12H4_06658</name>
</gene>
<name>X1S5J5_9ZZZZ</name>
<proteinExistence type="predicted"/>